<sequence length="391" mass="45105">MGVDVRTAPGEFLDFQIYYRGTRLKKIQWRRWGIFKRQIEMNVYERLAVIFRLKKPLCKDDMPEDATALGVDNRPWYKKLFCNQQVGVSASLKELRDEFLYMKLFKDVLQCDVDMLLPGAVIKFTWLDYVMIWGPILFGCGCAVWKAIQGTISFSNLTDALLSIVLIVMPLSWGVRAYMAIKEKQRLHQARLNALMLLHNLNNNAGVVSQLLEEAQEQEDNEAMLAYFFLWRGAPSPQPVRKLDLDRAVEAYLQRKLDESGCSIRMDFEVTDSVLKLERMGLLRTVMGDKQGEKLLQVVPLDQALEKAHVRHFDEAQETGHFLQPRSKAKRQGAVGMVWHECMDVFRPTGQAFRYWWNAATGESTYYEPDEPYIKLSPDKALELSQAHVSP</sequence>
<dbReference type="EMBL" id="LSYV01000007">
    <property type="protein sequence ID" value="KXZ53848.1"/>
    <property type="molecule type" value="Genomic_DNA"/>
</dbReference>
<dbReference type="PANTHER" id="PTHR33645:SF11">
    <property type="entry name" value="AMINOPEPTIDASE (DUF3754)"/>
    <property type="match status" value="1"/>
</dbReference>
<organism evidence="2 3">
    <name type="scientific">Gonium pectorale</name>
    <name type="common">Green alga</name>
    <dbReference type="NCBI Taxonomy" id="33097"/>
    <lineage>
        <taxon>Eukaryota</taxon>
        <taxon>Viridiplantae</taxon>
        <taxon>Chlorophyta</taxon>
        <taxon>core chlorophytes</taxon>
        <taxon>Chlorophyceae</taxon>
        <taxon>CS clade</taxon>
        <taxon>Chlamydomonadales</taxon>
        <taxon>Volvocaceae</taxon>
        <taxon>Gonium</taxon>
    </lineage>
</organism>
<proteinExistence type="predicted"/>
<feature type="transmembrane region" description="Helical" evidence="1">
    <location>
        <begin position="160"/>
        <end position="181"/>
    </location>
</feature>
<protein>
    <recommendedName>
        <fullName evidence="4">WW domain-containing protein</fullName>
    </recommendedName>
</protein>
<accession>A0A150GVY1</accession>
<keyword evidence="1" id="KW-0472">Membrane</keyword>
<comment type="caution">
    <text evidence="2">The sequence shown here is derived from an EMBL/GenBank/DDBJ whole genome shotgun (WGS) entry which is preliminary data.</text>
</comment>
<keyword evidence="3" id="KW-1185">Reference proteome</keyword>
<dbReference type="OrthoDB" id="2020015at2759"/>
<dbReference type="Proteomes" id="UP000075714">
    <property type="component" value="Unassembled WGS sequence"/>
</dbReference>
<dbReference type="STRING" id="33097.A0A150GVY1"/>
<dbReference type="InterPro" id="IPR022227">
    <property type="entry name" value="DUF3754"/>
</dbReference>
<evidence type="ECO:0008006" key="4">
    <source>
        <dbReference type="Google" id="ProtNLM"/>
    </source>
</evidence>
<keyword evidence="1" id="KW-1133">Transmembrane helix</keyword>
<feature type="transmembrane region" description="Helical" evidence="1">
    <location>
        <begin position="126"/>
        <end position="148"/>
    </location>
</feature>
<evidence type="ECO:0000313" key="2">
    <source>
        <dbReference type="EMBL" id="KXZ53848.1"/>
    </source>
</evidence>
<dbReference type="PANTHER" id="PTHR33645">
    <property type="entry name" value="AMINOPEPTIDASE (DUF3754)"/>
    <property type="match status" value="1"/>
</dbReference>
<keyword evidence="1" id="KW-0812">Transmembrane</keyword>
<gene>
    <name evidence="2" type="ORF">GPECTOR_6g766</name>
</gene>
<name>A0A150GVY1_GONPE</name>
<evidence type="ECO:0000313" key="3">
    <source>
        <dbReference type="Proteomes" id="UP000075714"/>
    </source>
</evidence>
<dbReference type="Pfam" id="PF12576">
    <property type="entry name" value="DUF3754"/>
    <property type="match status" value="1"/>
</dbReference>
<reference evidence="3" key="1">
    <citation type="journal article" date="2016" name="Nat. Commun.">
        <title>The Gonium pectorale genome demonstrates co-option of cell cycle regulation during the evolution of multicellularity.</title>
        <authorList>
            <person name="Hanschen E.R."/>
            <person name="Marriage T.N."/>
            <person name="Ferris P.J."/>
            <person name="Hamaji T."/>
            <person name="Toyoda A."/>
            <person name="Fujiyama A."/>
            <person name="Neme R."/>
            <person name="Noguchi H."/>
            <person name="Minakuchi Y."/>
            <person name="Suzuki M."/>
            <person name="Kawai-Toyooka H."/>
            <person name="Smith D.R."/>
            <person name="Sparks H."/>
            <person name="Anderson J."/>
            <person name="Bakaric R."/>
            <person name="Luria V."/>
            <person name="Karger A."/>
            <person name="Kirschner M.W."/>
            <person name="Durand P.M."/>
            <person name="Michod R.E."/>
            <person name="Nozaki H."/>
            <person name="Olson B.J."/>
        </authorList>
    </citation>
    <scope>NUCLEOTIDE SEQUENCE [LARGE SCALE GENOMIC DNA]</scope>
    <source>
        <strain evidence="3">NIES-2863</strain>
    </source>
</reference>
<dbReference type="AlphaFoldDB" id="A0A150GVY1"/>
<evidence type="ECO:0000256" key="1">
    <source>
        <dbReference type="SAM" id="Phobius"/>
    </source>
</evidence>